<dbReference type="InterPro" id="IPR051436">
    <property type="entry name" value="Autophagy-related_EPG5"/>
</dbReference>
<dbReference type="KEGG" id="hro:HELRODRAFT_83268"/>
<dbReference type="EMBL" id="AMQM01005533">
    <property type="status" value="NOT_ANNOTATED_CDS"/>
    <property type="molecule type" value="Genomic_DNA"/>
</dbReference>
<name>T1G531_HELRO</name>
<reference evidence="2" key="3">
    <citation type="submission" date="2015-06" db="UniProtKB">
        <authorList>
            <consortium name="EnsemblMetazoa"/>
        </authorList>
    </citation>
    <scope>IDENTIFICATION</scope>
</reference>
<dbReference type="GO" id="GO:0006914">
    <property type="term" value="P:autophagy"/>
    <property type="evidence" value="ECO:0007669"/>
    <property type="project" value="UniProtKB-KW"/>
</dbReference>
<dbReference type="EMBL" id="AMQM01005532">
    <property type="status" value="NOT_ANNOTATED_CDS"/>
    <property type="molecule type" value="Genomic_DNA"/>
</dbReference>
<proteinExistence type="predicted"/>
<dbReference type="EMBL" id="AMQM01005531">
    <property type="status" value="NOT_ANNOTATED_CDS"/>
    <property type="molecule type" value="Genomic_DNA"/>
</dbReference>
<sequence length="234" mass="26514">GWTRILSVMHLPELDHREFVHESLINGCYFTLHALALIKLSQCQSTADEVHILMSLNDWNTSANPNQSNEGKLFLFWNKILELCTRQLRNNNKSLVTSTLVQTTGCLITLGEDKSGLGLFGVIGLGKKSNFSLRFRVVANAMAAFIASMLCRDASLQQSTTSQAASQLNQQTTTRLKNMLADKQYINYKQQIQLACQFIVDNHLSIFDFKYVFWSVVKPLFSDIYYLGVLKCEM</sequence>
<dbReference type="HOGENOM" id="CLU_1187547_0_0_1"/>
<dbReference type="PANTHER" id="PTHR31139:SF4">
    <property type="entry name" value="ECTOPIC P GRANULES PROTEIN 5 HOMOLOG"/>
    <property type="match status" value="1"/>
</dbReference>
<protein>
    <submittedName>
        <fullName evidence="1 2">Uncharacterized protein</fullName>
    </submittedName>
</protein>
<dbReference type="PANTHER" id="PTHR31139">
    <property type="entry name" value="ECTOPIC P GRANULES PROTEIN 5 HOMOLOG"/>
    <property type="match status" value="1"/>
</dbReference>
<organism evidence="2 3">
    <name type="scientific">Helobdella robusta</name>
    <name type="common">Californian leech</name>
    <dbReference type="NCBI Taxonomy" id="6412"/>
    <lineage>
        <taxon>Eukaryota</taxon>
        <taxon>Metazoa</taxon>
        <taxon>Spiralia</taxon>
        <taxon>Lophotrochozoa</taxon>
        <taxon>Annelida</taxon>
        <taxon>Clitellata</taxon>
        <taxon>Hirudinea</taxon>
        <taxon>Rhynchobdellida</taxon>
        <taxon>Glossiphoniidae</taxon>
        <taxon>Helobdella</taxon>
    </lineage>
</organism>
<dbReference type="InParanoid" id="T1G531"/>
<dbReference type="OrthoDB" id="75419at2759"/>
<evidence type="ECO:0000313" key="3">
    <source>
        <dbReference type="Proteomes" id="UP000015101"/>
    </source>
</evidence>
<dbReference type="Pfam" id="PF26106">
    <property type="entry name" value="TPR_Epg5_C"/>
    <property type="match status" value="1"/>
</dbReference>
<dbReference type="CTD" id="20216179"/>
<dbReference type="EnsemblMetazoa" id="HelroT83268">
    <property type="protein sequence ID" value="HelroP83268"/>
    <property type="gene ID" value="HelroG83268"/>
</dbReference>
<reference evidence="3" key="1">
    <citation type="submission" date="2012-12" db="EMBL/GenBank/DDBJ databases">
        <authorList>
            <person name="Hellsten U."/>
            <person name="Grimwood J."/>
            <person name="Chapman J.A."/>
            <person name="Shapiro H."/>
            <person name="Aerts A."/>
            <person name="Otillar R.P."/>
            <person name="Terry A.Y."/>
            <person name="Boore J.L."/>
            <person name="Simakov O."/>
            <person name="Marletaz F."/>
            <person name="Cho S.-J."/>
            <person name="Edsinger-Gonzales E."/>
            <person name="Havlak P."/>
            <person name="Kuo D.-H."/>
            <person name="Larsson T."/>
            <person name="Lv J."/>
            <person name="Arendt D."/>
            <person name="Savage R."/>
            <person name="Osoegawa K."/>
            <person name="de Jong P."/>
            <person name="Lindberg D.R."/>
            <person name="Seaver E.C."/>
            <person name="Weisblat D.A."/>
            <person name="Putnam N.H."/>
            <person name="Grigoriev I.V."/>
            <person name="Rokhsar D.S."/>
        </authorList>
    </citation>
    <scope>NUCLEOTIDE SEQUENCE</scope>
</reference>
<reference evidence="1 3" key="2">
    <citation type="journal article" date="2013" name="Nature">
        <title>Insights into bilaterian evolution from three spiralian genomes.</title>
        <authorList>
            <person name="Simakov O."/>
            <person name="Marletaz F."/>
            <person name="Cho S.J."/>
            <person name="Edsinger-Gonzales E."/>
            <person name="Havlak P."/>
            <person name="Hellsten U."/>
            <person name="Kuo D.H."/>
            <person name="Larsson T."/>
            <person name="Lv J."/>
            <person name="Arendt D."/>
            <person name="Savage R."/>
            <person name="Osoegawa K."/>
            <person name="de Jong P."/>
            <person name="Grimwood J."/>
            <person name="Chapman J.A."/>
            <person name="Shapiro H."/>
            <person name="Aerts A."/>
            <person name="Otillar R.P."/>
            <person name="Terry A.Y."/>
            <person name="Boore J.L."/>
            <person name="Grigoriev I.V."/>
            <person name="Lindberg D.R."/>
            <person name="Seaver E.C."/>
            <person name="Weisblat D.A."/>
            <person name="Putnam N.H."/>
            <person name="Rokhsar D.S."/>
        </authorList>
    </citation>
    <scope>NUCLEOTIDE SEQUENCE</scope>
</reference>
<dbReference type="eggNOG" id="KOG3622">
    <property type="taxonomic scope" value="Eukaryota"/>
</dbReference>
<dbReference type="Proteomes" id="UP000015101">
    <property type="component" value="Unassembled WGS sequence"/>
</dbReference>
<evidence type="ECO:0000313" key="1">
    <source>
        <dbReference type="EMBL" id="ESO00220.1"/>
    </source>
</evidence>
<dbReference type="GeneID" id="20216179"/>
<dbReference type="AlphaFoldDB" id="T1G531"/>
<dbReference type="RefSeq" id="XP_009021654.1">
    <property type="nucleotide sequence ID" value="XM_009023406.1"/>
</dbReference>
<evidence type="ECO:0000313" key="2">
    <source>
        <dbReference type="EnsemblMetazoa" id="HelroP83268"/>
    </source>
</evidence>
<accession>T1G531</accession>
<keyword evidence="3" id="KW-1185">Reference proteome</keyword>
<gene>
    <name evidence="2" type="primary">20216179</name>
    <name evidence="1" type="ORF">HELRODRAFT_83268</name>
</gene>
<dbReference type="EMBL" id="KB096983">
    <property type="protein sequence ID" value="ESO00220.1"/>
    <property type="molecule type" value="Genomic_DNA"/>
</dbReference>